<organism evidence="1 2">
    <name type="scientific">Dactylosporangium salmoneum</name>
    <dbReference type="NCBI Taxonomy" id="53361"/>
    <lineage>
        <taxon>Bacteria</taxon>
        <taxon>Bacillati</taxon>
        <taxon>Actinomycetota</taxon>
        <taxon>Actinomycetes</taxon>
        <taxon>Micromonosporales</taxon>
        <taxon>Micromonosporaceae</taxon>
        <taxon>Dactylosporangium</taxon>
    </lineage>
</organism>
<keyword evidence="2" id="KW-1185">Reference proteome</keyword>
<dbReference type="RefSeq" id="WP_344612464.1">
    <property type="nucleotide sequence ID" value="NZ_BAAARV010000021.1"/>
</dbReference>
<name>A0ABP5SY30_9ACTN</name>
<accession>A0ABP5SY30</accession>
<evidence type="ECO:0000313" key="2">
    <source>
        <dbReference type="Proteomes" id="UP001501444"/>
    </source>
</evidence>
<sequence length="61" mass="6294">MFFAGGWEAYARAGDALAHLGDFCETTAANLGYIAADLDEGWDGNASDAAVAYFSGVAQTV</sequence>
<proteinExistence type="predicted"/>
<reference evidence="2" key="1">
    <citation type="journal article" date="2019" name="Int. J. Syst. Evol. Microbiol.">
        <title>The Global Catalogue of Microorganisms (GCM) 10K type strain sequencing project: providing services to taxonomists for standard genome sequencing and annotation.</title>
        <authorList>
            <consortium name="The Broad Institute Genomics Platform"/>
            <consortium name="The Broad Institute Genome Sequencing Center for Infectious Disease"/>
            <person name="Wu L."/>
            <person name="Ma J."/>
        </authorList>
    </citation>
    <scope>NUCLEOTIDE SEQUENCE [LARGE SCALE GENOMIC DNA]</scope>
    <source>
        <strain evidence="2">JCM 3272</strain>
    </source>
</reference>
<protein>
    <submittedName>
        <fullName evidence="1">Uncharacterized protein</fullName>
    </submittedName>
</protein>
<gene>
    <name evidence="1" type="ORF">GCM10010170_024770</name>
</gene>
<comment type="caution">
    <text evidence="1">The sequence shown here is derived from an EMBL/GenBank/DDBJ whole genome shotgun (WGS) entry which is preliminary data.</text>
</comment>
<dbReference type="Proteomes" id="UP001501444">
    <property type="component" value="Unassembled WGS sequence"/>
</dbReference>
<dbReference type="EMBL" id="BAAARV010000021">
    <property type="protein sequence ID" value="GAA2341345.1"/>
    <property type="molecule type" value="Genomic_DNA"/>
</dbReference>
<dbReference type="InterPro" id="IPR038332">
    <property type="entry name" value="PPE_sf"/>
</dbReference>
<dbReference type="Gene3D" id="1.20.1260.20">
    <property type="entry name" value="PPE superfamily"/>
    <property type="match status" value="1"/>
</dbReference>
<evidence type="ECO:0000313" key="1">
    <source>
        <dbReference type="EMBL" id="GAA2341345.1"/>
    </source>
</evidence>